<feature type="domain" description="Cytochrome c-type biogenesis protein H Ig-like" evidence="2">
    <location>
        <begin position="49"/>
        <end position="103"/>
    </location>
</feature>
<organism evidence="3 4">
    <name type="scientific">Caballeronia mineralivorans PML1(12)</name>
    <dbReference type="NCBI Taxonomy" id="908627"/>
    <lineage>
        <taxon>Bacteria</taxon>
        <taxon>Pseudomonadati</taxon>
        <taxon>Pseudomonadota</taxon>
        <taxon>Betaproteobacteria</taxon>
        <taxon>Burkholderiales</taxon>
        <taxon>Burkholderiaceae</taxon>
        <taxon>Caballeronia</taxon>
    </lineage>
</organism>
<name>A0A0J1CIB5_9BURK</name>
<keyword evidence="4" id="KW-1185">Reference proteome</keyword>
<reference evidence="3 4" key="1">
    <citation type="journal article" date="2015" name="Genome Announc.">
        <title>Draft Genome Sequence of Burkholderia sp. Strain PML1(12), an Ectomycorrhizosphere-Inhabiting Bacterium with Effective Mineral-Weathering Ability.</title>
        <authorList>
            <person name="Uroz S."/>
            <person name="Oger P."/>
        </authorList>
    </citation>
    <scope>NUCLEOTIDE SEQUENCE [LARGE SCALE GENOMIC DNA]</scope>
    <source>
        <strain evidence="4">PML1(12)</strain>
    </source>
</reference>
<evidence type="ECO:0000256" key="1">
    <source>
        <dbReference type="SAM" id="MobiDB-lite"/>
    </source>
</evidence>
<evidence type="ECO:0000313" key="3">
    <source>
        <dbReference type="EMBL" id="KLU20294.1"/>
    </source>
</evidence>
<dbReference type="OrthoDB" id="9776053at2"/>
<sequence length="121" mass="12121">MDIRPADGACVASDAAVIVTARAKDAASSTGVTNSASAVDTANVASTLLAERRRSASELPTTIVLDDSLAINPADKLSACPQVVVQARIVSASGGDDLTGRSDAKGAESRRVSVVIAAQSP</sequence>
<accession>A0A0J1CIB5</accession>
<feature type="region of interest" description="Disordered" evidence="1">
    <location>
        <begin position="93"/>
        <end position="112"/>
    </location>
</feature>
<feature type="compositionally biased region" description="Basic and acidic residues" evidence="1">
    <location>
        <begin position="98"/>
        <end position="111"/>
    </location>
</feature>
<protein>
    <recommendedName>
        <fullName evidence="2">Cytochrome c-type biogenesis protein H Ig-like domain-containing protein</fullName>
    </recommendedName>
</protein>
<dbReference type="EMBL" id="AEJF01000260">
    <property type="protein sequence ID" value="KLU20294.1"/>
    <property type="molecule type" value="Genomic_DNA"/>
</dbReference>
<evidence type="ECO:0000313" key="4">
    <source>
        <dbReference type="Proteomes" id="UP000035963"/>
    </source>
</evidence>
<gene>
    <name evidence="3" type="ORF">EOS_42270</name>
</gene>
<dbReference type="RefSeq" id="WP_047898209.1">
    <property type="nucleotide sequence ID" value="NZ_AEJF01000260.1"/>
</dbReference>
<proteinExistence type="predicted"/>
<dbReference type="AlphaFoldDB" id="A0A0J1CIB5"/>
<evidence type="ECO:0000259" key="2">
    <source>
        <dbReference type="Pfam" id="PF23892"/>
    </source>
</evidence>
<dbReference type="InterPro" id="IPR056412">
    <property type="entry name" value="Ig_CycH"/>
</dbReference>
<dbReference type="Pfam" id="PF23892">
    <property type="entry name" value="Ig_CycH"/>
    <property type="match status" value="1"/>
</dbReference>
<dbReference type="Proteomes" id="UP000035963">
    <property type="component" value="Unassembled WGS sequence"/>
</dbReference>
<comment type="caution">
    <text evidence="3">The sequence shown here is derived from an EMBL/GenBank/DDBJ whole genome shotgun (WGS) entry which is preliminary data.</text>
</comment>
<dbReference type="PATRIC" id="fig|908627.4.peg.9503"/>